<evidence type="ECO:0000256" key="5">
    <source>
        <dbReference type="ARBA" id="ARBA00022525"/>
    </source>
</evidence>
<dbReference type="PANTHER" id="PTHR30033">
    <property type="entry name" value="FLAGELLAR HOOK-ASSOCIATED PROTEIN 1"/>
    <property type="match status" value="1"/>
</dbReference>
<protein>
    <recommendedName>
        <fullName evidence="4">Flagellar hook-associated protein 1</fullName>
    </recommendedName>
</protein>
<evidence type="ECO:0000256" key="7">
    <source>
        <dbReference type="SAM" id="Coils"/>
    </source>
</evidence>
<evidence type="ECO:0000256" key="4">
    <source>
        <dbReference type="ARBA" id="ARBA00016244"/>
    </source>
</evidence>
<dbReference type="InterPro" id="IPR002371">
    <property type="entry name" value="FlgK"/>
</dbReference>
<dbReference type="InterPro" id="IPR010930">
    <property type="entry name" value="Flg_bb/hook_C_dom"/>
</dbReference>
<evidence type="ECO:0000256" key="3">
    <source>
        <dbReference type="ARBA" id="ARBA00009677"/>
    </source>
</evidence>
<dbReference type="PANTHER" id="PTHR30033:SF1">
    <property type="entry name" value="FLAGELLAR HOOK-ASSOCIATED PROTEIN 1"/>
    <property type="match status" value="1"/>
</dbReference>
<dbReference type="GO" id="GO:0009424">
    <property type="term" value="C:bacterial-type flagellum hook"/>
    <property type="evidence" value="ECO:0007669"/>
    <property type="project" value="InterPro"/>
</dbReference>
<evidence type="ECO:0000256" key="6">
    <source>
        <dbReference type="ARBA" id="ARBA00023143"/>
    </source>
</evidence>
<dbReference type="Proteomes" id="UP000182412">
    <property type="component" value="Unassembled WGS sequence"/>
</dbReference>
<keyword evidence="7" id="KW-0175">Coiled coil</keyword>
<dbReference type="InterPro" id="IPR053927">
    <property type="entry name" value="FlgK_helical"/>
</dbReference>
<evidence type="ECO:0000313" key="11">
    <source>
        <dbReference type="Proteomes" id="UP000182412"/>
    </source>
</evidence>
<sequence>MNMRSTFSGLNTMVRGVFANQLSLDTVGHNITNASTEGYSRQAVNQAATRAQEVSSLYGGAMVGTGVDTMSILRARNVYADKQFWSETATHEYYKNQQVNYDKLEVIFDDSDKTGLLNSIEQFYKAWNDLSANASTNSNRVTVLEQANIFIDRMKTAASQLQEQINAQYDDMKIHINTINDINSQIVELNKNIMSSEAVGAQANDLRDQRDLLVDELSKYMNLNVYEDEKGMYTVVSNGLSMINGINKLTLEMSDPYNNKTYGINDYNIMIKESGVSYVPLNGSLKAQLDTVAENKGYINKLADMAGFMMTTFNEMHQQGAGIDGTDKDFGSFTNSSNYTGPSYGRNFFGDDNTVYSWDNTTHKVVATEFTYDSITRSFEPDTTYDDNGTTIRPVKVKIEGDLNEIEYLDGINIINAMQVNSKLTESGGTTLIAARKLVVEKEVNEGTYTGNYVVNVNGSGDGTNAVNLSSLFNLDASNVTNTANISVRYTEDGGATYTSVDLSETIRADTNAVGKISLNAYYNSAMSQLGTDAKSTDTKESAQEDLITQIVNWRSSTSGVDWNEELTNMIKFQKGYSACSRCLTTMDEMLDRLINSTGTVGR</sequence>
<feature type="domain" description="Flagellar hook-associated protein FlgK helical" evidence="9">
    <location>
        <begin position="102"/>
        <end position="326"/>
    </location>
</feature>
<proteinExistence type="inferred from homology"/>
<dbReference type="GO" id="GO:0005198">
    <property type="term" value="F:structural molecule activity"/>
    <property type="evidence" value="ECO:0007669"/>
    <property type="project" value="InterPro"/>
</dbReference>
<evidence type="ECO:0000313" key="10">
    <source>
        <dbReference type="EMBL" id="SDP28813.1"/>
    </source>
</evidence>
<evidence type="ECO:0000256" key="2">
    <source>
        <dbReference type="ARBA" id="ARBA00004613"/>
    </source>
</evidence>
<feature type="domain" description="Flagellar basal-body/hook protein C-terminal" evidence="8">
    <location>
        <begin position="557"/>
        <end position="596"/>
    </location>
</feature>
<evidence type="ECO:0000259" key="9">
    <source>
        <dbReference type="Pfam" id="PF22638"/>
    </source>
</evidence>
<comment type="subcellular location">
    <subcellularLocation>
        <location evidence="1">Bacterial flagellum</location>
    </subcellularLocation>
    <subcellularLocation>
        <location evidence="2">Secreted</location>
    </subcellularLocation>
</comment>
<dbReference type="Pfam" id="PF06429">
    <property type="entry name" value="Flg_bbr_C"/>
    <property type="match status" value="1"/>
</dbReference>
<accession>A0A1H0RGX1</accession>
<keyword evidence="10" id="KW-0969">Cilium</keyword>
<dbReference type="EMBL" id="FNJQ01000012">
    <property type="protein sequence ID" value="SDP28813.1"/>
    <property type="molecule type" value="Genomic_DNA"/>
</dbReference>
<keyword evidence="10" id="KW-0966">Cell projection</keyword>
<dbReference type="Pfam" id="PF22638">
    <property type="entry name" value="FlgK_D1"/>
    <property type="match status" value="1"/>
</dbReference>
<dbReference type="AlphaFoldDB" id="A0A1H0RGX1"/>
<dbReference type="GO" id="GO:0044780">
    <property type="term" value="P:bacterial-type flagellum assembly"/>
    <property type="evidence" value="ECO:0007669"/>
    <property type="project" value="InterPro"/>
</dbReference>
<keyword evidence="10" id="KW-0282">Flagellum</keyword>
<gene>
    <name evidence="10" type="ORF">SAMN05216366_11220</name>
</gene>
<name>A0A1H0RGX1_SELRU</name>
<comment type="similarity">
    <text evidence="3">Belongs to the flagella basal body rod proteins family.</text>
</comment>
<dbReference type="NCBIfam" id="TIGR02492">
    <property type="entry name" value="flgK_ends"/>
    <property type="match status" value="1"/>
</dbReference>
<keyword evidence="5" id="KW-0964">Secreted</keyword>
<reference evidence="10 11" key="1">
    <citation type="submission" date="2016-10" db="EMBL/GenBank/DDBJ databases">
        <authorList>
            <person name="de Groot N.N."/>
        </authorList>
    </citation>
    <scope>NUCLEOTIDE SEQUENCE [LARGE SCALE GENOMIC DNA]</scope>
    <source>
        <strain evidence="10 11">S137</strain>
    </source>
</reference>
<feature type="coiled-coil region" evidence="7">
    <location>
        <begin position="144"/>
        <end position="171"/>
    </location>
</feature>
<evidence type="ECO:0000259" key="8">
    <source>
        <dbReference type="Pfam" id="PF06429"/>
    </source>
</evidence>
<organism evidence="10 11">
    <name type="scientific">Selenomonas ruminantium</name>
    <dbReference type="NCBI Taxonomy" id="971"/>
    <lineage>
        <taxon>Bacteria</taxon>
        <taxon>Bacillati</taxon>
        <taxon>Bacillota</taxon>
        <taxon>Negativicutes</taxon>
        <taxon>Selenomonadales</taxon>
        <taxon>Selenomonadaceae</taxon>
        <taxon>Selenomonas</taxon>
    </lineage>
</organism>
<evidence type="ECO:0000256" key="1">
    <source>
        <dbReference type="ARBA" id="ARBA00004365"/>
    </source>
</evidence>
<dbReference type="SUPFAM" id="SSF64518">
    <property type="entry name" value="Phase 1 flagellin"/>
    <property type="match status" value="1"/>
</dbReference>
<keyword evidence="6" id="KW-0975">Bacterial flagellum</keyword>
<dbReference type="GO" id="GO:0005576">
    <property type="term" value="C:extracellular region"/>
    <property type="evidence" value="ECO:0007669"/>
    <property type="project" value="UniProtKB-SubCell"/>
</dbReference>